<dbReference type="Pfam" id="PF00034">
    <property type="entry name" value="Cytochrom_C"/>
    <property type="match status" value="1"/>
</dbReference>
<dbReference type="Gene3D" id="1.10.760.10">
    <property type="entry name" value="Cytochrome c-like domain"/>
    <property type="match status" value="1"/>
</dbReference>
<evidence type="ECO:0000313" key="10">
    <source>
        <dbReference type="Proteomes" id="UP001359308"/>
    </source>
</evidence>
<keyword evidence="1" id="KW-0813">Transport</keyword>
<feature type="domain" description="Cytochrome c" evidence="8">
    <location>
        <begin position="25"/>
        <end position="127"/>
    </location>
</feature>
<feature type="signal peptide" evidence="7">
    <location>
        <begin position="1"/>
        <end position="24"/>
    </location>
</feature>
<evidence type="ECO:0000256" key="2">
    <source>
        <dbReference type="ARBA" id="ARBA00022617"/>
    </source>
</evidence>
<protein>
    <submittedName>
        <fullName evidence="9">C-type cytochrome</fullName>
    </submittedName>
</protein>
<keyword evidence="4" id="KW-0249">Electron transport</keyword>
<sequence length="129" mass="13959">MIVRRSLDLGCGVVLALAAGTVHAGDVAAGKAKYESCVDCHGRGEGDAAPNVPSLAGKDANYIRRVLNTYKRCRPDDWLPPCGGSEERIQPFGWEHRSKDSDSMREIASELSDTDIDNIAAYIATLRKP</sequence>
<dbReference type="Proteomes" id="UP001359308">
    <property type="component" value="Chromosome"/>
</dbReference>
<dbReference type="PANTHER" id="PTHR33751:SF9">
    <property type="entry name" value="CYTOCHROME C4"/>
    <property type="match status" value="1"/>
</dbReference>
<keyword evidence="3 6" id="KW-0479">Metal-binding</keyword>
<dbReference type="PROSITE" id="PS51007">
    <property type="entry name" value="CYTC"/>
    <property type="match status" value="1"/>
</dbReference>
<dbReference type="InterPro" id="IPR009056">
    <property type="entry name" value="Cyt_c-like_dom"/>
</dbReference>
<keyword evidence="10" id="KW-1185">Reference proteome</keyword>
<evidence type="ECO:0000259" key="8">
    <source>
        <dbReference type="PROSITE" id="PS51007"/>
    </source>
</evidence>
<gene>
    <name evidence="9" type="ORF">N4J17_10115</name>
</gene>
<evidence type="ECO:0000256" key="1">
    <source>
        <dbReference type="ARBA" id="ARBA00022448"/>
    </source>
</evidence>
<feature type="chain" id="PRO_5046882170" evidence="7">
    <location>
        <begin position="25"/>
        <end position="129"/>
    </location>
</feature>
<evidence type="ECO:0000256" key="6">
    <source>
        <dbReference type="PROSITE-ProRule" id="PRU00433"/>
    </source>
</evidence>
<keyword evidence="5 6" id="KW-0408">Iron</keyword>
<evidence type="ECO:0000256" key="7">
    <source>
        <dbReference type="SAM" id="SignalP"/>
    </source>
</evidence>
<dbReference type="InterPro" id="IPR036909">
    <property type="entry name" value="Cyt_c-like_dom_sf"/>
</dbReference>
<name>A0ABZ2F278_METCP</name>
<dbReference type="SUPFAM" id="SSF46626">
    <property type="entry name" value="Cytochrome c"/>
    <property type="match status" value="1"/>
</dbReference>
<evidence type="ECO:0000256" key="5">
    <source>
        <dbReference type="ARBA" id="ARBA00023004"/>
    </source>
</evidence>
<dbReference type="InterPro" id="IPR050597">
    <property type="entry name" value="Cytochrome_c_Oxidase_Subunit"/>
</dbReference>
<dbReference type="EMBL" id="CP104311">
    <property type="protein sequence ID" value="WWF00834.1"/>
    <property type="molecule type" value="Genomic_DNA"/>
</dbReference>
<dbReference type="RefSeq" id="WP_198324104.1">
    <property type="nucleotide sequence ID" value="NZ_CP104311.1"/>
</dbReference>
<keyword evidence="2 6" id="KW-0349">Heme</keyword>
<organism evidence="9 10">
    <name type="scientific">Methylococcus capsulatus</name>
    <dbReference type="NCBI Taxonomy" id="414"/>
    <lineage>
        <taxon>Bacteria</taxon>
        <taxon>Pseudomonadati</taxon>
        <taxon>Pseudomonadota</taxon>
        <taxon>Gammaproteobacteria</taxon>
        <taxon>Methylococcales</taxon>
        <taxon>Methylococcaceae</taxon>
        <taxon>Methylococcus</taxon>
    </lineage>
</organism>
<proteinExistence type="predicted"/>
<dbReference type="PANTHER" id="PTHR33751">
    <property type="entry name" value="CBB3-TYPE CYTOCHROME C OXIDASE SUBUNIT FIXP"/>
    <property type="match status" value="1"/>
</dbReference>
<evidence type="ECO:0000256" key="4">
    <source>
        <dbReference type="ARBA" id="ARBA00022982"/>
    </source>
</evidence>
<keyword evidence="7" id="KW-0732">Signal</keyword>
<reference evidence="9 10" key="1">
    <citation type="submission" date="2022-09" db="EMBL/GenBank/DDBJ databases">
        <authorList>
            <person name="Giprobiosintez L."/>
        </authorList>
    </citation>
    <scope>NUCLEOTIDE SEQUENCE [LARGE SCALE GENOMIC DNA]</scope>
    <source>
        <strain evidence="10">VKPM-B-12549 (GBS-15)</strain>
    </source>
</reference>
<evidence type="ECO:0000313" key="9">
    <source>
        <dbReference type="EMBL" id="WWF00834.1"/>
    </source>
</evidence>
<evidence type="ECO:0000256" key="3">
    <source>
        <dbReference type="ARBA" id="ARBA00022723"/>
    </source>
</evidence>
<accession>A0ABZ2F278</accession>